<gene>
    <name evidence="5" type="ORF">GCM10010466_13510</name>
</gene>
<organism evidence="5 6">
    <name type="scientific">Planomonospora alba</name>
    <dbReference type="NCBI Taxonomy" id="161354"/>
    <lineage>
        <taxon>Bacteria</taxon>
        <taxon>Bacillati</taxon>
        <taxon>Actinomycetota</taxon>
        <taxon>Actinomycetes</taxon>
        <taxon>Streptosporangiales</taxon>
        <taxon>Streptosporangiaceae</taxon>
        <taxon>Planomonospora</taxon>
    </lineage>
</organism>
<dbReference type="PANTHER" id="PTHR11808:SF85">
    <property type="entry name" value="CYSTATHIONINE GAMMA-LYASE-RELATED"/>
    <property type="match status" value="1"/>
</dbReference>
<dbReference type="Gene3D" id="3.90.1150.10">
    <property type="entry name" value="Aspartate Aminotransferase, domain 1"/>
    <property type="match status" value="1"/>
</dbReference>
<feature type="region of interest" description="Disordered" evidence="4">
    <location>
        <begin position="1"/>
        <end position="29"/>
    </location>
</feature>
<dbReference type="Gene3D" id="3.40.640.10">
    <property type="entry name" value="Type I PLP-dependent aspartate aminotransferase-like (Major domain)"/>
    <property type="match status" value="1"/>
</dbReference>
<comment type="cofactor">
    <cofactor evidence="1 3">
        <name>pyridoxal 5'-phosphate</name>
        <dbReference type="ChEBI" id="CHEBI:597326"/>
    </cofactor>
</comment>
<comment type="similarity">
    <text evidence="3">Belongs to the trans-sulfuration enzymes family.</text>
</comment>
<dbReference type="Proteomes" id="UP001500320">
    <property type="component" value="Unassembled WGS sequence"/>
</dbReference>
<evidence type="ECO:0000313" key="6">
    <source>
        <dbReference type="Proteomes" id="UP001500320"/>
    </source>
</evidence>
<evidence type="ECO:0000256" key="2">
    <source>
        <dbReference type="ARBA" id="ARBA00022898"/>
    </source>
</evidence>
<proteinExistence type="inferred from homology"/>
<dbReference type="InterPro" id="IPR015422">
    <property type="entry name" value="PyrdxlP-dep_Trfase_small"/>
</dbReference>
<dbReference type="SUPFAM" id="SSF53383">
    <property type="entry name" value="PLP-dependent transferases"/>
    <property type="match status" value="1"/>
</dbReference>
<dbReference type="EMBL" id="BAAAUT010000008">
    <property type="protein sequence ID" value="GAA3123957.1"/>
    <property type="molecule type" value="Genomic_DNA"/>
</dbReference>
<evidence type="ECO:0000256" key="3">
    <source>
        <dbReference type="RuleBase" id="RU362118"/>
    </source>
</evidence>
<dbReference type="InterPro" id="IPR000277">
    <property type="entry name" value="Cys/Met-Metab_PyrdxlP-dep_enz"/>
</dbReference>
<accession>A0ABP6MRW8</accession>
<comment type="caution">
    <text evidence="5">The sequence shown here is derived from an EMBL/GenBank/DDBJ whole genome shotgun (WGS) entry which is preliminary data.</text>
</comment>
<keyword evidence="2 3" id="KW-0663">Pyridoxal phosphate</keyword>
<name>A0ABP6MRW8_9ACTN</name>
<dbReference type="PANTHER" id="PTHR11808">
    <property type="entry name" value="TRANS-SULFURATION ENZYME FAMILY MEMBER"/>
    <property type="match status" value="1"/>
</dbReference>
<dbReference type="InterPro" id="IPR015424">
    <property type="entry name" value="PyrdxlP-dep_Trfase"/>
</dbReference>
<evidence type="ECO:0000256" key="4">
    <source>
        <dbReference type="SAM" id="MobiDB-lite"/>
    </source>
</evidence>
<reference evidence="6" key="1">
    <citation type="journal article" date="2019" name="Int. J. Syst. Evol. Microbiol.">
        <title>The Global Catalogue of Microorganisms (GCM) 10K type strain sequencing project: providing services to taxonomists for standard genome sequencing and annotation.</title>
        <authorList>
            <consortium name="The Broad Institute Genomics Platform"/>
            <consortium name="The Broad Institute Genome Sequencing Center for Infectious Disease"/>
            <person name="Wu L."/>
            <person name="Ma J."/>
        </authorList>
    </citation>
    <scope>NUCLEOTIDE SEQUENCE [LARGE SCALE GENOMIC DNA]</scope>
    <source>
        <strain evidence="6">JCM 9373</strain>
    </source>
</reference>
<dbReference type="InterPro" id="IPR015421">
    <property type="entry name" value="PyrdxlP-dep_Trfase_major"/>
</dbReference>
<evidence type="ECO:0000256" key="1">
    <source>
        <dbReference type="ARBA" id="ARBA00001933"/>
    </source>
</evidence>
<sequence length="409" mass="42014">MNPGMRRQRGENTRSAHLPVPAAPQRSPLGLPVWRSSAWGSAGPGGGAAEAAAQAAGDRIDNPTTAAFAAAVASLEGAAAPEDVAGQAFSSGRAAVNTVLMTFLRSGAHVVAPVPVDGGTHSLLTNVLSRFGVSADFVDYADLGRVSAAVRRSTKIIYAETISTQAAAVADIRGLYRIARGAGALLVVDSTYATPVVCRPLEHGADLVLHSASTYLGGHDDCTGGIVVGRPDLVARLRAVRADTGAELSPDEAFLLRRGLETLPLRVRRMCSTAMVFAAAVAKHPAVRRVDYPGLPHHPGHRLARHLFDSGPEGTRYGACVTVVPHGGQEAAARLTGALRLVSAASSAGGTRTKVAHAASLGHRRGGGGTGDGRADEAGAVRFSIGLEDAEDLIVDVTRALDSLLAAGR</sequence>
<evidence type="ECO:0000313" key="5">
    <source>
        <dbReference type="EMBL" id="GAA3123957.1"/>
    </source>
</evidence>
<keyword evidence="6" id="KW-1185">Reference proteome</keyword>
<dbReference type="Pfam" id="PF01053">
    <property type="entry name" value="Cys_Met_Meta_PP"/>
    <property type="match status" value="1"/>
</dbReference>
<protein>
    <submittedName>
        <fullName evidence="5">Methionine gamma-lyase</fullName>
    </submittedName>
</protein>
<dbReference type="PIRSF" id="PIRSF001434">
    <property type="entry name" value="CGS"/>
    <property type="match status" value="1"/>
</dbReference>